<evidence type="ECO:0000256" key="7">
    <source>
        <dbReference type="SAM" id="SignalP"/>
    </source>
</evidence>
<dbReference type="Gene3D" id="2.60.40.1120">
    <property type="entry name" value="Carboxypeptidase-like, regulatory domain"/>
    <property type="match status" value="1"/>
</dbReference>
<dbReference type="PANTHER" id="PTHR30069:SF46">
    <property type="entry name" value="OAR PROTEIN"/>
    <property type="match status" value="1"/>
</dbReference>
<dbReference type="SUPFAM" id="SSF56935">
    <property type="entry name" value="Porins"/>
    <property type="match status" value="1"/>
</dbReference>
<dbReference type="STRING" id="659018.ABB34_01550"/>
<dbReference type="Gene3D" id="2.40.170.20">
    <property type="entry name" value="TonB-dependent receptor, beta-barrel domain"/>
    <property type="match status" value="1"/>
</dbReference>
<evidence type="ECO:0000256" key="1">
    <source>
        <dbReference type="ARBA" id="ARBA00004571"/>
    </source>
</evidence>
<organism evidence="9 10">
    <name type="scientific">Stenotrophomonas daejeonensis</name>
    <dbReference type="NCBI Taxonomy" id="659018"/>
    <lineage>
        <taxon>Bacteria</taxon>
        <taxon>Pseudomonadati</taxon>
        <taxon>Pseudomonadota</taxon>
        <taxon>Gammaproteobacteria</taxon>
        <taxon>Lysobacterales</taxon>
        <taxon>Lysobacteraceae</taxon>
        <taxon>Stenotrophomonas</taxon>
    </lineage>
</organism>
<evidence type="ECO:0000313" key="9">
    <source>
        <dbReference type="EMBL" id="KRG88129.1"/>
    </source>
</evidence>
<name>A0A0R0ECC0_9GAMM</name>
<keyword evidence="6" id="KW-0998">Cell outer membrane</keyword>
<dbReference type="GO" id="GO:0044718">
    <property type="term" value="P:siderophore transmembrane transport"/>
    <property type="evidence" value="ECO:0007669"/>
    <property type="project" value="TreeGrafter"/>
</dbReference>
<evidence type="ECO:0000259" key="8">
    <source>
        <dbReference type="Pfam" id="PF25183"/>
    </source>
</evidence>
<comment type="subcellular location">
    <subcellularLocation>
        <location evidence="1">Cell outer membrane</location>
        <topology evidence="1">Multi-pass membrane protein</topology>
    </subcellularLocation>
</comment>
<evidence type="ECO:0000313" key="10">
    <source>
        <dbReference type="Proteomes" id="UP000050940"/>
    </source>
</evidence>
<keyword evidence="3" id="KW-1134">Transmembrane beta strand</keyword>
<dbReference type="InterPro" id="IPR036942">
    <property type="entry name" value="Beta-barrel_TonB_sf"/>
</dbReference>
<dbReference type="Pfam" id="PF13620">
    <property type="entry name" value="CarboxypepD_reg"/>
    <property type="match status" value="1"/>
</dbReference>
<evidence type="ECO:0000256" key="2">
    <source>
        <dbReference type="ARBA" id="ARBA00022448"/>
    </source>
</evidence>
<keyword evidence="4" id="KW-0812">Transmembrane</keyword>
<evidence type="ECO:0000256" key="3">
    <source>
        <dbReference type="ARBA" id="ARBA00022452"/>
    </source>
</evidence>
<evidence type="ECO:0000256" key="6">
    <source>
        <dbReference type="ARBA" id="ARBA00023237"/>
    </source>
</evidence>
<dbReference type="GO" id="GO:0009279">
    <property type="term" value="C:cell outer membrane"/>
    <property type="evidence" value="ECO:0007669"/>
    <property type="project" value="UniProtKB-SubCell"/>
</dbReference>
<dbReference type="InterPro" id="IPR057601">
    <property type="entry name" value="Oar-like_b-barrel"/>
</dbReference>
<comment type="caution">
    <text evidence="9">The sequence shown here is derived from an EMBL/GenBank/DDBJ whole genome shotgun (WGS) entry which is preliminary data.</text>
</comment>
<feature type="signal peptide" evidence="7">
    <location>
        <begin position="1"/>
        <end position="26"/>
    </location>
</feature>
<dbReference type="PATRIC" id="fig|659018.3.peg.2958"/>
<dbReference type="Proteomes" id="UP000050940">
    <property type="component" value="Unassembled WGS sequence"/>
</dbReference>
<evidence type="ECO:0000256" key="5">
    <source>
        <dbReference type="ARBA" id="ARBA00023136"/>
    </source>
</evidence>
<evidence type="ECO:0000256" key="4">
    <source>
        <dbReference type="ARBA" id="ARBA00022692"/>
    </source>
</evidence>
<dbReference type="PANTHER" id="PTHR30069">
    <property type="entry name" value="TONB-DEPENDENT OUTER MEMBRANE RECEPTOR"/>
    <property type="match status" value="1"/>
</dbReference>
<feature type="domain" description="TonB-dependent transporter Oar-like beta-barrel" evidence="8">
    <location>
        <begin position="246"/>
        <end position="312"/>
    </location>
</feature>
<dbReference type="InterPro" id="IPR008969">
    <property type="entry name" value="CarboxyPept-like_regulatory"/>
</dbReference>
<protein>
    <submittedName>
        <fullName evidence="9">Oar protein</fullName>
    </submittedName>
</protein>
<keyword evidence="2" id="KW-0813">Transport</keyword>
<sequence>MNHPRIRMSKLALGLVAALAAAPAFAQSTSAGVGGLVTNNGGSPVAGAEVTITHTESGTVSRATTDASGRYNARGLRVGGPYTITITKPGEGTRTEDGVYLSLNQVNTVNAALAGDITSLEGVTVVAAAVPNVFSSDNKGVGTSVDGRKLELAPKGSRSLDDVARLDPRVTVTDQATGAISVAGVNNRYNSISVDGLSQGDPFGLNANGMPYTGSPISVDTIAAYDIKVSDFDVSQDVVGAAVNAVTKSGTNEFHGSVYYVYKDAKDMVGSRDGKDYSAFDKDTTKGFTLGGPILKDRLFFFGSYEEQKITNFGGAASSDGFTNGIVSQADINEVIDIAKNVWGFDPGTYGAAGVNLETKRYLGKIDWNISDYHRASLTYQQTEESLPQPYDSNANSVILTSRWFQKNSTTKNTSLQLFSDWTENFSTEAKVSYQKFEQIAGASQNLPTINVGLAGSSSGAGNGVRLGEDRNRHENAIETKKITASIFGTYYAGDHTIKGGFDYQDTDALNLYGRDLHGVYTFDSIEDFRTGNYYRYDVRRPIGGFSEADTAAAIKFSQISPFLQDTWQVNNNLSMTYGVRVNIPKADAAPPAKPGFEEAFGFPNNYKLGSSNKVVLPRFSFNYTFDGERYSQLRGGIGLFQSVPPFVWLANPYQNNGMTSTSFCASRADVDIRNCVKNNGEYPFSPDAFDQPFPDNATASGTAQMDSIDPDFKLPTVWKVSLGYDQELPWWGLVGTVEVQYLKNKDAVFYNALNIGEAQGQLADGRDSYWCTPGNTKNCGAKPGFATNSTVLTNSDKGASTAVTFSLDKPMSNGWYGNLSYTYTKATEVGSDTSSQAWSSYQYVSRLNPNEEFAGTATREIRNSVKLSLGWEHAFFGNYKTSFTGFYNGHDGLPYTWIVDGDPNGDGIYQDPAYIPLLNDSKVSYVNGSRDATAEEIAKFQARIDADPYLASRRGTIANRNGARNPWVNQFDVAIQQELPGFFREHKSILRLDIYNFLNMLNKDWGITQNVGGFDTRYLAGLSAVNPDGTYVYNLEKNAPQNLVDYDYNSGYPSRVVSRWSAMLTLRYEF</sequence>
<dbReference type="OrthoDB" id="9768147at2"/>
<gene>
    <name evidence="9" type="ORF">ABB34_01550</name>
</gene>
<dbReference type="EMBL" id="LDJP01000009">
    <property type="protein sequence ID" value="KRG88129.1"/>
    <property type="molecule type" value="Genomic_DNA"/>
</dbReference>
<feature type="chain" id="PRO_5006396968" evidence="7">
    <location>
        <begin position="27"/>
        <end position="1071"/>
    </location>
</feature>
<keyword evidence="7" id="KW-0732">Signal</keyword>
<proteinExistence type="predicted"/>
<dbReference type="SUPFAM" id="SSF49464">
    <property type="entry name" value="Carboxypeptidase regulatory domain-like"/>
    <property type="match status" value="1"/>
</dbReference>
<dbReference type="RefSeq" id="WP_057639479.1">
    <property type="nucleotide sequence ID" value="NZ_LDJP01000009.1"/>
</dbReference>
<feature type="domain" description="TonB-dependent transporter Oar-like beta-barrel" evidence="8">
    <location>
        <begin position="357"/>
        <end position="1003"/>
    </location>
</feature>
<accession>A0A0R0ECC0</accession>
<dbReference type="AlphaFoldDB" id="A0A0R0ECC0"/>
<dbReference type="GO" id="GO:0015344">
    <property type="term" value="F:siderophore uptake transmembrane transporter activity"/>
    <property type="evidence" value="ECO:0007669"/>
    <property type="project" value="TreeGrafter"/>
</dbReference>
<dbReference type="InterPro" id="IPR039426">
    <property type="entry name" value="TonB-dep_rcpt-like"/>
</dbReference>
<reference evidence="9 10" key="1">
    <citation type="submission" date="2015-05" db="EMBL/GenBank/DDBJ databases">
        <title>Genome sequencing and analysis of members of genus Stenotrophomonas.</title>
        <authorList>
            <person name="Patil P.P."/>
            <person name="Midha S."/>
            <person name="Patil P.B."/>
        </authorList>
    </citation>
    <scope>NUCLEOTIDE SEQUENCE [LARGE SCALE GENOMIC DNA]</scope>
    <source>
        <strain evidence="9 10">JCM 16244</strain>
    </source>
</reference>
<keyword evidence="10" id="KW-1185">Reference proteome</keyword>
<dbReference type="Pfam" id="PF25183">
    <property type="entry name" value="OMP_b-brl_4"/>
    <property type="match status" value="2"/>
</dbReference>
<keyword evidence="5" id="KW-0472">Membrane</keyword>